<evidence type="ECO:0000256" key="4">
    <source>
        <dbReference type="ARBA" id="ARBA00022553"/>
    </source>
</evidence>
<dbReference type="Gene3D" id="3.30.300.30">
    <property type="match status" value="1"/>
</dbReference>
<sequence>MSSTRQLANDPLSSSWAAGFRSTLRAYARTHLPEAMVPAHFVVLPELPKLPNGKVDRGSLPALTGDEGGADNAYVAPRTSVEAQLARIWQDLLGLSTVGVETSFFDLGGDSLTVLQMAAQVREVYDVRLDLRRMFEDPTVAQLARMVSSQADPAVTGAGNPRGVGTEEMRADAVLPADIVPDEDALPAATGPYRNVLLTGGTGYTGAFLLRELLDRSQADVWVLVRADGPEQAARRVMENLAEYDLVRDGDRERVIGVPGDTGRPYLGLSREDHHRVAAEVEMIIHNAAISSWIVPYAKIKPVNILGAQEVLRLACRSRIKPVHFISTTGVYPGHLGERRWEEEPLTESDGVVGGYRQSKWVADSLMTAARERGIPTQVYRPGAITGSQVTGACATETFINHLIKGCIQLGAYLDYDLLLDLVPVDYCAASVVHLALGGVHAEPVFNLPSSRPAGMNELFELIVDFGYPLRRLDYQDWYQELSAALERGEENEMRYYLPLFGADRPAEEVGFAGAKPEFAAEKLHEALAGSGIECRPVDRDLFHLYLQYFVSTGYLPAPSTALDQTRSQ</sequence>
<dbReference type="InterPro" id="IPR010080">
    <property type="entry name" value="Thioester_reductase-like_dom"/>
</dbReference>
<dbReference type="SUPFAM" id="SSF47336">
    <property type="entry name" value="ACP-like"/>
    <property type="match status" value="1"/>
</dbReference>
<dbReference type="InterPro" id="IPR013120">
    <property type="entry name" value="FAR_NAD-bd"/>
</dbReference>
<dbReference type="SUPFAM" id="SSF51735">
    <property type="entry name" value="NAD(P)-binding Rossmann-fold domains"/>
    <property type="match status" value="1"/>
</dbReference>
<dbReference type="GeneID" id="95352178"/>
<dbReference type="InterPro" id="IPR020806">
    <property type="entry name" value="PKS_PP-bd"/>
</dbReference>
<protein>
    <recommendedName>
        <fullName evidence="5">Carrier domain-containing protein</fullName>
    </recommendedName>
</protein>
<dbReference type="SMART" id="SM00823">
    <property type="entry name" value="PKS_PP"/>
    <property type="match status" value="1"/>
</dbReference>
<accession>A0A919KMV6</accession>
<organism evidence="6 7">
    <name type="scientific">Kitasatospora indigofera</name>
    <dbReference type="NCBI Taxonomy" id="67307"/>
    <lineage>
        <taxon>Bacteria</taxon>
        <taxon>Bacillati</taxon>
        <taxon>Actinomycetota</taxon>
        <taxon>Actinomycetes</taxon>
        <taxon>Kitasatosporales</taxon>
        <taxon>Streptomycetaceae</taxon>
        <taxon>Kitasatospora</taxon>
    </lineage>
</organism>
<keyword evidence="4" id="KW-0597">Phosphoprotein</keyword>
<dbReference type="PROSITE" id="PS00012">
    <property type="entry name" value="PHOSPHOPANTETHEINE"/>
    <property type="match status" value="1"/>
</dbReference>
<dbReference type="PANTHER" id="PTHR44845:SF6">
    <property type="entry name" value="BETA-ALANINE-ACTIVATING ENZYME"/>
    <property type="match status" value="1"/>
</dbReference>
<evidence type="ECO:0000256" key="3">
    <source>
        <dbReference type="ARBA" id="ARBA00022450"/>
    </source>
</evidence>
<dbReference type="NCBIfam" id="TIGR01746">
    <property type="entry name" value="Thioester-redct"/>
    <property type="match status" value="1"/>
</dbReference>
<dbReference type="InterPro" id="IPR009081">
    <property type="entry name" value="PP-bd_ACP"/>
</dbReference>
<reference evidence="6" key="2">
    <citation type="submission" date="2020-09" db="EMBL/GenBank/DDBJ databases">
        <authorList>
            <person name="Sun Q."/>
            <person name="Ohkuma M."/>
        </authorList>
    </citation>
    <scope>NUCLEOTIDE SEQUENCE</scope>
    <source>
        <strain evidence="6">JCM 4646</strain>
    </source>
</reference>
<keyword evidence="7" id="KW-1185">Reference proteome</keyword>
<dbReference type="InterPro" id="IPR036291">
    <property type="entry name" value="NAD(P)-bd_dom_sf"/>
</dbReference>
<name>A0A919KMV6_9ACTN</name>
<dbReference type="GO" id="GO:0017000">
    <property type="term" value="P:antibiotic biosynthetic process"/>
    <property type="evidence" value="ECO:0007669"/>
    <property type="project" value="UniProtKB-ARBA"/>
</dbReference>
<dbReference type="GO" id="GO:0044550">
    <property type="term" value="P:secondary metabolite biosynthetic process"/>
    <property type="evidence" value="ECO:0007669"/>
    <property type="project" value="UniProtKB-ARBA"/>
</dbReference>
<dbReference type="Pfam" id="PF00550">
    <property type="entry name" value="PP-binding"/>
    <property type="match status" value="1"/>
</dbReference>
<feature type="domain" description="Carrier" evidence="5">
    <location>
        <begin position="76"/>
        <end position="151"/>
    </location>
</feature>
<gene>
    <name evidence="6" type="ORF">GCM10018781_16850</name>
</gene>
<reference evidence="6" key="1">
    <citation type="journal article" date="2014" name="Int. J. Syst. Evol. Microbiol.">
        <title>Complete genome sequence of Corynebacterium casei LMG S-19264T (=DSM 44701T), isolated from a smear-ripened cheese.</title>
        <authorList>
            <consortium name="US DOE Joint Genome Institute (JGI-PGF)"/>
            <person name="Walter F."/>
            <person name="Albersmeier A."/>
            <person name="Kalinowski J."/>
            <person name="Ruckert C."/>
        </authorList>
    </citation>
    <scope>NUCLEOTIDE SEQUENCE</scope>
    <source>
        <strain evidence="6">JCM 4646</strain>
    </source>
</reference>
<keyword evidence="3" id="KW-0596">Phosphopantetheine</keyword>
<evidence type="ECO:0000313" key="6">
    <source>
        <dbReference type="EMBL" id="GHH65054.1"/>
    </source>
</evidence>
<dbReference type="Pfam" id="PF07993">
    <property type="entry name" value="NAD_binding_4"/>
    <property type="match status" value="1"/>
</dbReference>
<comment type="similarity">
    <text evidence="2">Belongs to the ATP-dependent AMP-binding enzyme family.</text>
</comment>
<proteinExistence type="inferred from homology"/>
<dbReference type="GO" id="GO:0031177">
    <property type="term" value="F:phosphopantetheine binding"/>
    <property type="evidence" value="ECO:0007669"/>
    <property type="project" value="InterPro"/>
</dbReference>
<dbReference type="GO" id="GO:0072330">
    <property type="term" value="P:monocarboxylic acid biosynthetic process"/>
    <property type="evidence" value="ECO:0007669"/>
    <property type="project" value="UniProtKB-ARBA"/>
</dbReference>
<dbReference type="InterPro" id="IPR006162">
    <property type="entry name" value="Ppantetheine_attach_site"/>
</dbReference>
<dbReference type="InterPro" id="IPR036736">
    <property type="entry name" value="ACP-like_sf"/>
</dbReference>
<dbReference type="InterPro" id="IPR045851">
    <property type="entry name" value="AMP-bd_C_sf"/>
</dbReference>
<dbReference type="Gene3D" id="3.40.50.720">
    <property type="entry name" value="NAD(P)-binding Rossmann-like Domain"/>
    <property type="match status" value="1"/>
</dbReference>
<dbReference type="RefSeq" id="WP_190210164.1">
    <property type="nucleotide sequence ID" value="NZ_BNBO01000006.1"/>
</dbReference>
<dbReference type="FunFam" id="1.10.1200.10:FF:000016">
    <property type="entry name" value="Non-ribosomal peptide synthase"/>
    <property type="match status" value="1"/>
</dbReference>
<evidence type="ECO:0000313" key="7">
    <source>
        <dbReference type="Proteomes" id="UP000617734"/>
    </source>
</evidence>
<dbReference type="PROSITE" id="PS50075">
    <property type="entry name" value="CARRIER"/>
    <property type="match status" value="1"/>
</dbReference>
<evidence type="ECO:0000259" key="5">
    <source>
        <dbReference type="PROSITE" id="PS50075"/>
    </source>
</evidence>
<evidence type="ECO:0000256" key="1">
    <source>
        <dbReference type="ARBA" id="ARBA00001957"/>
    </source>
</evidence>
<dbReference type="EMBL" id="BNBO01000006">
    <property type="protein sequence ID" value="GHH65054.1"/>
    <property type="molecule type" value="Genomic_DNA"/>
</dbReference>
<dbReference type="Proteomes" id="UP000617734">
    <property type="component" value="Unassembled WGS sequence"/>
</dbReference>
<comment type="caution">
    <text evidence="6">The sequence shown here is derived from an EMBL/GenBank/DDBJ whole genome shotgun (WGS) entry which is preliminary data.</text>
</comment>
<dbReference type="Gene3D" id="1.10.1200.10">
    <property type="entry name" value="ACP-like"/>
    <property type="match status" value="1"/>
</dbReference>
<evidence type="ECO:0000256" key="2">
    <source>
        <dbReference type="ARBA" id="ARBA00006432"/>
    </source>
</evidence>
<dbReference type="PANTHER" id="PTHR44845">
    <property type="entry name" value="CARRIER DOMAIN-CONTAINING PROTEIN"/>
    <property type="match status" value="1"/>
</dbReference>
<dbReference type="CDD" id="cd05235">
    <property type="entry name" value="SDR_e1"/>
    <property type="match status" value="1"/>
</dbReference>
<dbReference type="SUPFAM" id="SSF56801">
    <property type="entry name" value="Acetyl-CoA synthetase-like"/>
    <property type="match status" value="1"/>
</dbReference>
<dbReference type="AlphaFoldDB" id="A0A919KMV6"/>
<comment type="cofactor">
    <cofactor evidence="1">
        <name>pantetheine 4'-phosphate</name>
        <dbReference type="ChEBI" id="CHEBI:47942"/>
    </cofactor>
</comment>